<dbReference type="InterPro" id="IPR010310">
    <property type="entry name" value="T7SS_ESAT-6-like"/>
</dbReference>
<evidence type="ECO:0008006" key="3">
    <source>
        <dbReference type="Google" id="ProtNLM"/>
    </source>
</evidence>
<dbReference type="Gene3D" id="1.10.287.1060">
    <property type="entry name" value="ESAT-6-like"/>
    <property type="match status" value="1"/>
</dbReference>
<keyword evidence="2" id="KW-1185">Reference proteome</keyword>
<evidence type="ECO:0000313" key="2">
    <source>
        <dbReference type="Proteomes" id="UP000282312"/>
    </source>
</evidence>
<name>A0A3N9WS90_9ACTN</name>
<reference evidence="1 2" key="1">
    <citation type="submission" date="2018-05" db="EMBL/GenBank/DDBJ databases">
        <title>Micromonospora from Atacama Desert.</title>
        <authorList>
            <person name="Carro L."/>
            <person name="Goodfellow M."/>
            <person name="Klenk H.-P."/>
        </authorList>
    </citation>
    <scope>NUCLEOTIDE SEQUENCE [LARGE SCALE GENOMIC DNA]</scope>
    <source>
        <strain evidence="1 2">LB39</strain>
    </source>
</reference>
<dbReference type="Proteomes" id="UP000282312">
    <property type="component" value="Unassembled WGS sequence"/>
</dbReference>
<accession>A0A3N9WS90</accession>
<dbReference type="Pfam" id="PF06013">
    <property type="entry name" value="WXG100"/>
    <property type="match status" value="1"/>
</dbReference>
<evidence type="ECO:0000313" key="1">
    <source>
        <dbReference type="EMBL" id="RQX03694.1"/>
    </source>
</evidence>
<dbReference type="EMBL" id="QGSZ01000187">
    <property type="protein sequence ID" value="RQX03694.1"/>
    <property type="molecule type" value="Genomic_DNA"/>
</dbReference>
<comment type="caution">
    <text evidence="1">The sequence shown here is derived from an EMBL/GenBank/DDBJ whole genome shotgun (WGS) entry which is preliminary data.</text>
</comment>
<gene>
    <name evidence="1" type="ORF">DLJ59_11775</name>
</gene>
<sequence>MTSGGVPLSGVELGVACAAVGAATVGADTVAGAAAPVTSSAHAARAARLANAIAVRAIRLCTSISAPPHVRRTAPVRAIRHPHDVVGKVVHRRGRRAAPSRRGTFTEPFWPTVRVGDDIGERRPRTDHLKAGEIEHTRERNMATYHIVSEDIEESSTWLKQNMQTLLDGMNQAKSKIDTLIQGGYNTPAAQQKFGPYFDEYKGSVDQTLNGMEGISQYLSQVSTAFSETDNQTGASLGR</sequence>
<organism evidence="1 2">
    <name type="scientific">Micromonospora inaquosa</name>
    <dbReference type="NCBI Taxonomy" id="2203716"/>
    <lineage>
        <taxon>Bacteria</taxon>
        <taxon>Bacillati</taxon>
        <taxon>Actinomycetota</taxon>
        <taxon>Actinomycetes</taxon>
        <taxon>Micromonosporales</taxon>
        <taxon>Micromonosporaceae</taxon>
        <taxon>Micromonospora</taxon>
    </lineage>
</organism>
<dbReference type="AlphaFoldDB" id="A0A3N9WS90"/>
<protein>
    <recommendedName>
        <fullName evidence="3">WXG100 family type VII secretion target</fullName>
    </recommendedName>
</protein>
<proteinExistence type="predicted"/>